<gene>
    <name evidence="4" type="ORF">Q75_09680</name>
</gene>
<keyword evidence="2" id="KW-0442">Lipid degradation</keyword>
<accession>A0A147K7U8</accession>
<dbReference type="EMBL" id="LDYG01000030">
    <property type="protein sequence ID" value="KUP06190.1"/>
    <property type="molecule type" value="Genomic_DNA"/>
</dbReference>
<reference evidence="4 5" key="1">
    <citation type="journal article" date="2016" name="Front. Microbiol.">
        <title>Microevolution Analysis of Bacillus coahuilensis Unveils Differences in Phosphorus Acquisition Strategies and Their Regulation.</title>
        <authorList>
            <person name="Gomez-Lunar Z."/>
            <person name="Hernandez-Gonzalez I."/>
            <person name="Rodriguez-Torres M.D."/>
            <person name="Souza V."/>
            <person name="Olmedo-Alvarez G."/>
        </authorList>
    </citation>
    <scope>NUCLEOTIDE SEQUENCE [LARGE SCALE GENOMIC DNA]</scope>
    <source>
        <strain evidence="5">p1.1.43</strain>
    </source>
</reference>
<dbReference type="InterPro" id="IPR002641">
    <property type="entry name" value="PNPLA_dom"/>
</dbReference>
<dbReference type="GO" id="GO:0016042">
    <property type="term" value="P:lipid catabolic process"/>
    <property type="evidence" value="ECO:0007669"/>
    <property type="project" value="UniProtKB-UniRule"/>
</dbReference>
<dbReference type="Gene3D" id="3.40.1090.10">
    <property type="entry name" value="Cytosolic phospholipase A2 catalytic domain"/>
    <property type="match status" value="2"/>
</dbReference>
<keyword evidence="2" id="KW-0378">Hydrolase</keyword>
<evidence type="ECO:0000313" key="5">
    <source>
        <dbReference type="Proteomes" id="UP000074108"/>
    </source>
</evidence>
<keyword evidence="1 2" id="KW-0443">Lipid metabolism</keyword>
<sequence>MKIDGVFSGGGIKGFALIGAVKSIEERGFTFERVAGTSAGSIISAFIAAGYSSDEMLQIMNETEFAELLDPSLQLIPGPVGKWLSIYFQLGLYKGKALEKWLNTKLNNRGIYTFKDLPKDSLRVVASNLSTGRMLILPDDLEKYGRSPSDFSVARAIRMSCAIPYFFQPVKLKTDKTIDYIVDGGVLSSFPMWLFDSDNVKKIRPVLGIKLNYSYTQQERNTIKNAIQMFGALFETMKEAHDARYVSRKHEKNIIFIPIEDILTTQFAITEEQKNTLVKQGYDQAEQFFKKWSY</sequence>
<dbReference type="Proteomes" id="UP000074108">
    <property type="component" value="Unassembled WGS sequence"/>
</dbReference>
<dbReference type="RefSeq" id="WP_059351230.1">
    <property type="nucleotide sequence ID" value="NZ_LDYG01000030.1"/>
</dbReference>
<dbReference type="InterPro" id="IPR016035">
    <property type="entry name" value="Acyl_Trfase/lysoPLipase"/>
</dbReference>
<comment type="caution">
    <text evidence="4">The sequence shown here is derived from an EMBL/GenBank/DDBJ whole genome shotgun (WGS) entry which is preliminary data.</text>
</comment>
<dbReference type="GO" id="GO:0016787">
    <property type="term" value="F:hydrolase activity"/>
    <property type="evidence" value="ECO:0007669"/>
    <property type="project" value="UniProtKB-UniRule"/>
</dbReference>
<feature type="short sequence motif" description="GXSXG" evidence="2">
    <location>
        <begin position="36"/>
        <end position="40"/>
    </location>
</feature>
<proteinExistence type="predicted"/>
<organism evidence="4 5">
    <name type="scientific">Bacillus coahuilensis p1.1.43</name>
    <dbReference type="NCBI Taxonomy" id="1150625"/>
    <lineage>
        <taxon>Bacteria</taxon>
        <taxon>Bacillati</taxon>
        <taxon>Bacillota</taxon>
        <taxon>Bacilli</taxon>
        <taxon>Bacillales</taxon>
        <taxon>Bacillaceae</taxon>
        <taxon>Bacillus</taxon>
    </lineage>
</organism>
<feature type="short sequence motif" description="GXGXXG" evidence="2">
    <location>
        <begin position="9"/>
        <end position="14"/>
    </location>
</feature>
<name>A0A147K7U8_9BACI</name>
<dbReference type="PANTHER" id="PTHR46394">
    <property type="entry name" value="ANNEXIN"/>
    <property type="match status" value="1"/>
</dbReference>
<dbReference type="Pfam" id="PF01734">
    <property type="entry name" value="Patatin"/>
    <property type="match status" value="1"/>
</dbReference>
<dbReference type="CDD" id="cd07207">
    <property type="entry name" value="Pat_ExoU_VipD_like"/>
    <property type="match status" value="1"/>
</dbReference>
<dbReference type="STRING" id="1150625.Q75_09680"/>
<dbReference type="AlphaFoldDB" id="A0A147K7U8"/>
<dbReference type="SUPFAM" id="SSF52151">
    <property type="entry name" value="FabD/lysophospholipase-like"/>
    <property type="match status" value="1"/>
</dbReference>
<evidence type="ECO:0000256" key="2">
    <source>
        <dbReference type="PROSITE-ProRule" id="PRU01161"/>
    </source>
</evidence>
<evidence type="ECO:0000259" key="3">
    <source>
        <dbReference type="PROSITE" id="PS51635"/>
    </source>
</evidence>
<dbReference type="PANTHER" id="PTHR46394:SF1">
    <property type="entry name" value="PNPLA DOMAIN-CONTAINING PROTEIN"/>
    <property type="match status" value="1"/>
</dbReference>
<dbReference type="OrthoDB" id="9770965at2"/>
<dbReference type="PATRIC" id="fig|1150625.3.peg.2058"/>
<evidence type="ECO:0000256" key="1">
    <source>
        <dbReference type="ARBA" id="ARBA00023098"/>
    </source>
</evidence>
<evidence type="ECO:0000313" key="4">
    <source>
        <dbReference type="EMBL" id="KUP06190.1"/>
    </source>
</evidence>
<feature type="domain" description="PNPLA" evidence="3">
    <location>
        <begin position="5"/>
        <end position="196"/>
    </location>
</feature>
<feature type="active site" description="Proton acceptor" evidence="2">
    <location>
        <position position="183"/>
    </location>
</feature>
<feature type="short sequence motif" description="DGA/G" evidence="2">
    <location>
        <begin position="183"/>
        <end position="185"/>
    </location>
</feature>
<protein>
    <recommendedName>
        <fullName evidence="3">PNPLA domain-containing protein</fullName>
    </recommendedName>
</protein>
<dbReference type="InterPro" id="IPR052580">
    <property type="entry name" value="Lipid_Hydrolase"/>
</dbReference>
<keyword evidence="5" id="KW-1185">Reference proteome</keyword>
<dbReference type="PROSITE" id="PS51635">
    <property type="entry name" value="PNPLA"/>
    <property type="match status" value="1"/>
</dbReference>
<feature type="active site" description="Nucleophile" evidence="2">
    <location>
        <position position="38"/>
    </location>
</feature>